<dbReference type="SUPFAM" id="SSF55874">
    <property type="entry name" value="ATPase domain of HSP90 chaperone/DNA topoisomerase II/histidine kinase"/>
    <property type="match status" value="1"/>
</dbReference>
<evidence type="ECO:0000256" key="8">
    <source>
        <dbReference type="ARBA" id="ARBA00023235"/>
    </source>
</evidence>
<dbReference type="Proteomes" id="UP000662747">
    <property type="component" value="Chromosome"/>
</dbReference>
<organism evidence="10 11">
    <name type="scientific">Pyxidicoccus parkwayensis</name>
    <dbReference type="NCBI Taxonomy" id="2813578"/>
    <lineage>
        <taxon>Bacteria</taxon>
        <taxon>Pseudomonadati</taxon>
        <taxon>Myxococcota</taxon>
        <taxon>Myxococcia</taxon>
        <taxon>Myxococcales</taxon>
        <taxon>Cystobacterineae</taxon>
        <taxon>Myxococcaceae</taxon>
        <taxon>Pyxidicoccus</taxon>
    </lineage>
</organism>
<evidence type="ECO:0000256" key="5">
    <source>
        <dbReference type="ARBA" id="ARBA00022840"/>
    </source>
</evidence>
<keyword evidence="7" id="KW-0238">DNA-binding</keyword>
<dbReference type="SUPFAM" id="SSF54211">
    <property type="entry name" value="Ribosomal protein S5 domain 2-like"/>
    <property type="match status" value="1"/>
</dbReference>
<dbReference type="Gene3D" id="3.30.230.10">
    <property type="match status" value="1"/>
</dbReference>
<dbReference type="InterPro" id="IPR020568">
    <property type="entry name" value="Ribosomal_Su5_D2-typ_SF"/>
</dbReference>
<evidence type="ECO:0000256" key="3">
    <source>
        <dbReference type="ARBA" id="ARBA00012895"/>
    </source>
</evidence>
<keyword evidence="11" id="KW-1185">Reference proteome</keyword>
<dbReference type="EMBL" id="CP071090">
    <property type="protein sequence ID" value="QSQ27934.1"/>
    <property type="molecule type" value="Genomic_DNA"/>
</dbReference>
<comment type="catalytic activity">
    <reaction evidence="1">
        <text>ATP-dependent breakage, passage and rejoining of double-stranded DNA.</text>
        <dbReference type="EC" id="5.6.2.2"/>
    </reaction>
</comment>
<evidence type="ECO:0000259" key="9">
    <source>
        <dbReference type="Pfam" id="PF00204"/>
    </source>
</evidence>
<keyword evidence="8" id="KW-0413">Isomerase</keyword>
<comment type="similarity">
    <text evidence="2">Belongs to the type II topoisomerase GyrB family.</text>
</comment>
<dbReference type="PRINTS" id="PR01159">
    <property type="entry name" value="DNAGYRASEB"/>
</dbReference>
<dbReference type="Pfam" id="PF00204">
    <property type="entry name" value="DNA_gyraseB"/>
    <property type="match status" value="1"/>
</dbReference>
<evidence type="ECO:0000256" key="7">
    <source>
        <dbReference type="ARBA" id="ARBA00023125"/>
    </source>
</evidence>
<dbReference type="InterPro" id="IPR014721">
    <property type="entry name" value="Ribsml_uS5_D2-typ_fold_subgr"/>
</dbReference>
<dbReference type="EC" id="5.6.2.2" evidence="3"/>
<dbReference type="InterPro" id="IPR036890">
    <property type="entry name" value="HATPase_C_sf"/>
</dbReference>
<accession>A0ABX7PBQ8</accession>
<evidence type="ECO:0000313" key="11">
    <source>
        <dbReference type="Proteomes" id="UP000662747"/>
    </source>
</evidence>
<evidence type="ECO:0000256" key="1">
    <source>
        <dbReference type="ARBA" id="ARBA00000185"/>
    </source>
</evidence>
<proteinExistence type="inferred from homology"/>
<gene>
    <name evidence="10" type="ORF">JY651_00750</name>
</gene>
<evidence type="ECO:0000256" key="4">
    <source>
        <dbReference type="ARBA" id="ARBA00022741"/>
    </source>
</evidence>
<dbReference type="Gene3D" id="3.30.565.10">
    <property type="entry name" value="Histidine kinase-like ATPase, C-terminal domain"/>
    <property type="match status" value="1"/>
</dbReference>
<evidence type="ECO:0000313" key="10">
    <source>
        <dbReference type="EMBL" id="QSQ27934.1"/>
    </source>
</evidence>
<name>A0ABX7PBQ8_9BACT</name>
<reference evidence="10 11" key="1">
    <citation type="submission" date="2021-02" db="EMBL/GenBank/DDBJ databases">
        <title>De Novo genome assembly of isolated myxobacteria.</title>
        <authorList>
            <person name="Stevens D.C."/>
        </authorList>
    </citation>
    <scope>NUCLEOTIDE SEQUENCE [LARGE SCALE GENOMIC DNA]</scope>
    <source>
        <strain evidence="11">SCPEA02</strain>
    </source>
</reference>
<keyword evidence="6" id="KW-0799">Topoisomerase</keyword>
<dbReference type="InterPro" id="IPR000565">
    <property type="entry name" value="Topo_IIA_B"/>
</dbReference>
<evidence type="ECO:0000256" key="6">
    <source>
        <dbReference type="ARBA" id="ARBA00023029"/>
    </source>
</evidence>
<evidence type="ECO:0000256" key="2">
    <source>
        <dbReference type="ARBA" id="ARBA00010708"/>
    </source>
</evidence>
<dbReference type="PANTHER" id="PTHR45866">
    <property type="entry name" value="DNA GYRASE/TOPOISOMERASE SUBUNIT B"/>
    <property type="match status" value="1"/>
</dbReference>
<dbReference type="PANTHER" id="PTHR45866:SF1">
    <property type="entry name" value="DNA GYRASE SUBUNIT B, MITOCHONDRIAL"/>
    <property type="match status" value="1"/>
</dbReference>
<keyword evidence="5" id="KW-0067">ATP-binding</keyword>
<dbReference type="InterPro" id="IPR013506">
    <property type="entry name" value="Topo_IIA_bsu_dom2"/>
</dbReference>
<keyword evidence="4" id="KW-0547">Nucleotide-binding</keyword>
<protein>
    <recommendedName>
        <fullName evidence="3">DNA topoisomerase (ATP-hydrolyzing)</fullName>
        <ecNumber evidence="3">5.6.2.2</ecNumber>
    </recommendedName>
</protein>
<feature type="domain" description="DNA topoisomerase type IIA subunit B" evidence="9">
    <location>
        <begin position="203"/>
        <end position="337"/>
    </location>
</feature>
<sequence length="362" mass="39385">MYIGGTDALGLHHLAFFILDAIYADARRGACRDFTLEVGAEGAVSVFSTGRFAPPAELAEVARGLGMGQRTPLGPEWGPGSMLRDLGWGMQMPVSLALSSRYEVDTWDGARQWHLSGVDGSSSGEPREVQPAEPLPVTADSGIRIRLIPDATIFKVTTFDAELLTRRCRELTFLVPGLRARFTDHRTGQSTLLHYAGGVAERLLELTADVPCLHPEPLAFDVQWEGFRVRCALQWCEAGGSLWSYANTVRTRRDGAHVDGVFQALQETLSALSGEPVPSFSREMLEGGLRAIVAADGAEERMTFAGPTKDLLAIEGLAQAVAGQLRPALVETLRGHPLTRWLVAHGRVRPRPAVVTRPRSRD</sequence>